<dbReference type="GO" id="GO:0003676">
    <property type="term" value="F:nucleic acid binding"/>
    <property type="evidence" value="ECO:0007669"/>
    <property type="project" value="InterPro"/>
</dbReference>
<protein>
    <submittedName>
        <fullName evidence="2">Transporter</fullName>
    </submittedName>
</protein>
<keyword evidence="3" id="KW-1185">Reference proteome</keyword>
<accession>A0A1L7I117</accession>
<dbReference type="Gene3D" id="3.40.1350.10">
    <property type="match status" value="1"/>
</dbReference>
<dbReference type="RefSeq" id="WP_083643189.1">
    <property type="nucleotide sequence ID" value="NZ_AMRU01000003.1"/>
</dbReference>
<dbReference type="EMBL" id="CP016359">
    <property type="protein sequence ID" value="APU67297.1"/>
    <property type="molecule type" value="Genomic_DNA"/>
</dbReference>
<dbReference type="AlphaFoldDB" id="A0A1L7I117"/>
<dbReference type="OrthoDB" id="9798761at2"/>
<evidence type="ECO:0000259" key="1">
    <source>
        <dbReference type="Pfam" id="PF18899"/>
    </source>
</evidence>
<sequence length="298" mass="34440">MADIRLYSVNGVRAEAKAPVDFKLEREIQKLCEANLDIFFGVRFLASEYYTGIKHKGKIDSLGIDENNCPVIIEYKLDSKENVINQGLFYLDWLMDHQANFEMLCMKKLGKKTDVDWTNPRLLCIAKDFTRYDDYAIGQINRNIELVRYRYFEGHSVIFELAGTSQKQEKYKAAGEGVTKYRNMDDAINAASEDLIELYEALEDFITSLGDDVLKKELKYYHAYSRIKNFVCTEIRTKKKEILLYLKVDFQSIDISGVKIRDVSEIGHYGTGDTEVTIKTLTDLEKVKPLIEESYNMS</sequence>
<gene>
    <name evidence="2" type="ORF">GRFL_0573</name>
</gene>
<evidence type="ECO:0000313" key="2">
    <source>
        <dbReference type="EMBL" id="APU67297.1"/>
    </source>
</evidence>
<dbReference type="InterPro" id="IPR043714">
    <property type="entry name" value="DUF5655"/>
</dbReference>
<feature type="domain" description="DUF5655" evidence="1">
    <location>
        <begin position="184"/>
        <end position="297"/>
    </location>
</feature>
<organism evidence="2 3">
    <name type="scientific">Christiangramia flava JLT2011</name>
    <dbReference type="NCBI Taxonomy" id="1229726"/>
    <lineage>
        <taxon>Bacteria</taxon>
        <taxon>Pseudomonadati</taxon>
        <taxon>Bacteroidota</taxon>
        <taxon>Flavobacteriia</taxon>
        <taxon>Flavobacteriales</taxon>
        <taxon>Flavobacteriaceae</taxon>
        <taxon>Christiangramia</taxon>
    </lineage>
</organism>
<name>A0A1L7I117_9FLAO</name>
<proteinExistence type="predicted"/>
<dbReference type="Proteomes" id="UP000186230">
    <property type="component" value="Chromosome"/>
</dbReference>
<dbReference type="Pfam" id="PF18899">
    <property type="entry name" value="DUF5655"/>
    <property type="match status" value="1"/>
</dbReference>
<dbReference type="KEGG" id="gfl:GRFL_0573"/>
<dbReference type="InterPro" id="IPR011856">
    <property type="entry name" value="tRNA_endonuc-like_dom_sf"/>
</dbReference>
<evidence type="ECO:0000313" key="3">
    <source>
        <dbReference type="Proteomes" id="UP000186230"/>
    </source>
</evidence>
<reference evidence="2 3" key="1">
    <citation type="submission" date="2016-07" db="EMBL/GenBank/DDBJ databases">
        <title>Multi-omics approach to identify versatile polysaccharide utilization systems of a marine flavobacterium Gramella flava.</title>
        <authorList>
            <person name="Tang K."/>
        </authorList>
    </citation>
    <scope>NUCLEOTIDE SEQUENCE [LARGE SCALE GENOMIC DNA]</scope>
    <source>
        <strain evidence="2 3">JLT2011</strain>
    </source>
</reference>